<reference evidence="1" key="1">
    <citation type="submission" date="2023-06" db="EMBL/GenBank/DDBJ databases">
        <title>Genomic of Agaribacillus aureum.</title>
        <authorList>
            <person name="Wang G."/>
        </authorList>
    </citation>
    <scope>NUCLEOTIDE SEQUENCE</scope>
    <source>
        <strain evidence="1">BMA12</strain>
    </source>
</reference>
<protein>
    <submittedName>
        <fullName evidence="1">Crosslink repair DNA glycosylase YcaQ family protein</fullName>
    </submittedName>
</protein>
<organism evidence="1 2">
    <name type="scientific">Agaribacillus aureus</name>
    <dbReference type="NCBI Taxonomy" id="3051825"/>
    <lineage>
        <taxon>Bacteria</taxon>
        <taxon>Pseudomonadati</taxon>
        <taxon>Bacteroidota</taxon>
        <taxon>Cytophagia</taxon>
        <taxon>Cytophagales</taxon>
        <taxon>Splendidivirgaceae</taxon>
        <taxon>Agaribacillus</taxon>
    </lineage>
</organism>
<dbReference type="InterPro" id="IPR009351">
    <property type="entry name" value="AlkZ-like"/>
</dbReference>
<comment type="caution">
    <text evidence="1">The sequence shown here is derived from an EMBL/GenBank/DDBJ whole genome shotgun (WGS) entry which is preliminary data.</text>
</comment>
<evidence type="ECO:0000313" key="1">
    <source>
        <dbReference type="EMBL" id="MDN5217041.1"/>
    </source>
</evidence>
<sequence length="395" mass="45857">MKSIEINLSEARKLILAGQGLAKNKPFGRGKSGAVKALEQLGYVQIDAISVIQRAHHHTFWNRVGNYRPKLLYDLMAKDRKVMEYWSHAVAFLPMAHYRFCLHTMKYVSQAGNHWYQVDPKVKNYVYDRIANEGPLYARDFESKNKRSGAMWDLKPAKQALHELFMEGKLLVSARDNFQRRYDLPERVLPAGIDTSTPSEKEQAAFYLLTAIKAQGLVALGEVHYLRKWIKALILRYLPEFEEEGVVQAVRIAGDSKKIFYTTENNLQKLPKRVSKSIYFLSPFDNAIIQRKRLQYFFDFNYQTEIYLPEHKRVYGYFALPILWGTNFIGRLDPKADRKSDVLIVKNLQIEPHTKINKQLLGALKKALYDFATFNECHTIKVLETNLPMLADYLK</sequence>
<accession>A0ABT8LKU1</accession>
<dbReference type="RefSeq" id="WP_346762377.1">
    <property type="nucleotide sequence ID" value="NZ_JAUJEB010000012.1"/>
</dbReference>
<proteinExistence type="predicted"/>
<evidence type="ECO:0000313" key="2">
    <source>
        <dbReference type="Proteomes" id="UP001172083"/>
    </source>
</evidence>
<gene>
    <name evidence="1" type="ORF">QQ020_33530</name>
</gene>
<name>A0ABT8LKU1_9BACT</name>
<dbReference type="EMBL" id="JAUJEB010000012">
    <property type="protein sequence ID" value="MDN5217041.1"/>
    <property type="molecule type" value="Genomic_DNA"/>
</dbReference>
<dbReference type="PANTHER" id="PTHR30528:SF0">
    <property type="entry name" value="CYTOPLASMIC PROTEIN"/>
    <property type="match status" value="1"/>
</dbReference>
<keyword evidence="2" id="KW-1185">Reference proteome</keyword>
<dbReference type="PANTHER" id="PTHR30528">
    <property type="entry name" value="CYTOPLASMIC PROTEIN"/>
    <property type="match status" value="1"/>
</dbReference>
<dbReference type="Pfam" id="PF06224">
    <property type="entry name" value="AlkZ-like"/>
    <property type="match status" value="1"/>
</dbReference>
<dbReference type="Proteomes" id="UP001172083">
    <property type="component" value="Unassembled WGS sequence"/>
</dbReference>